<keyword evidence="1" id="KW-0472">Membrane</keyword>
<keyword evidence="1" id="KW-0812">Transmembrane</keyword>
<evidence type="ECO:0000313" key="2">
    <source>
        <dbReference type="EMBL" id="KYN32508.1"/>
    </source>
</evidence>
<organism evidence="2 3">
    <name type="scientific">Trachymyrmex septentrionalis</name>
    <dbReference type="NCBI Taxonomy" id="34720"/>
    <lineage>
        <taxon>Eukaryota</taxon>
        <taxon>Metazoa</taxon>
        <taxon>Ecdysozoa</taxon>
        <taxon>Arthropoda</taxon>
        <taxon>Hexapoda</taxon>
        <taxon>Insecta</taxon>
        <taxon>Pterygota</taxon>
        <taxon>Neoptera</taxon>
        <taxon>Endopterygota</taxon>
        <taxon>Hymenoptera</taxon>
        <taxon>Apocrita</taxon>
        <taxon>Aculeata</taxon>
        <taxon>Formicoidea</taxon>
        <taxon>Formicidae</taxon>
        <taxon>Myrmicinae</taxon>
        <taxon>Trachymyrmex</taxon>
    </lineage>
</organism>
<sequence length="110" mass="12719">MEIEKNSRNFLDSAEAERRKRPLLHSDLIFGFPVSRVRKANYNRASVTMVGIVRQSFVPEIGPEKGGLRFHVAPKFAVGILLFLWPIFTLFPCKFNFIYLDDDILITNNF</sequence>
<proteinExistence type="predicted"/>
<protein>
    <submittedName>
        <fullName evidence="2">Uncharacterized protein</fullName>
    </submittedName>
</protein>
<dbReference type="Proteomes" id="UP000078541">
    <property type="component" value="Unassembled WGS sequence"/>
</dbReference>
<evidence type="ECO:0000256" key="1">
    <source>
        <dbReference type="SAM" id="Phobius"/>
    </source>
</evidence>
<evidence type="ECO:0000313" key="3">
    <source>
        <dbReference type="Proteomes" id="UP000078541"/>
    </source>
</evidence>
<name>A0A195EW96_9HYME</name>
<keyword evidence="3" id="KW-1185">Reference proteome</keyword>
<dbReference type="EMBL" id="KQ981953">
    <property type="protein sequence ID" value="KYN32508.1"/>
    <property type="molecule type" value="Genomic_DNA"/>
</dbReference>
<gene>
    <name evidence="2" type="ORF">ALC56_13366</name>
</gene>
<feature type="transmembrane region" description="Helical" evidence="1">
    <location>
        <begin position="76"/>
        <end position="100"/>
    </location>
</feature>
<dbReference type="AlphaFoldDB" id="A0A195EW96"/>
<accession>A0A195EW96</accession>
<reference evidence="2 3" key="1">
    <citation type="submission" date="2016-03" db="EMBL/GenBank/DDBJ databases">
        <title>Trachymyrmex septentrionalis WGS genome.</title>
        <authorList>
            <person name="Nygaard S."/>
            <person name="Hu H."/>
            <person name="Boomsma J."/>
            <person name="Zhang G."/>
        </authorList>
    </citation>
    <scope>NUCLEOTIDE SEQUENCE [LARGE SCALE GENOMIC DNA]</scope>
    <source>
        <strain evidence="2">Tsep2-gDNA-1</strain>
        <tissue evidence="2">Whole body</tissue>
    </source>
</reference>
<keyword evidence="1" id="KW-1133">Transmembrane helix</keyword>